<keyword evidence="7" id="KW-0813">Transport</keyword>
<evidence type="ECO:0000256" key="1">
    <source>
        <dbReference type="ARBA" id="ARBA00004162"/>
    </source>
</evidence>
<dbReference type="PANTHER" id="PTHR30558:SF3">
    <property type="entry name" value="BIOPOLYMER TRANSPORT PROTEIN EXBD-RELATED"/>
    <property type="match status" value="1"/>
</dbReference>
<evidence type="ECO:0000256" key="2">
    <source>
        <dbReference type="ARBA" id="ARBA00005811"/>
    </source>
</evidence>
<proteinExistence type="inferred from homology"/>
<reference evidence="9 10" key="1">
    <citation type="submission" date="2023-03" db="EMBL/GenBank/DDBJ databases">
        <title>Novel Species.</title>
        <authorList>
            <person name="Ma S."/>
        </authorList>
    </citation>
    <scope>NUCLEOTIDE SEQUENCE [LARGE SCALE GENOMIC DNA]</scope>
    <source>
        <strain evidence="9 10">B11</strain>
    </source>
</reference>
<evidence type="ECO:0000313" key="10">
    <source>
        <dbReference type="Proteomes" id="UP001461341"/>
    </source>
</evidence>
<comment type="subcellular location">
    <subcellularLocation>
        <location evidence="1">Cell membrane</location>
        <topology evidence="1">Single-pass membrane protein</topology>
    </subcellularLocation>
    <subcellularLocation>
        <location evidence="7">Cell membrane</location>
        <topology evidence="7">Single-pass type II membrane protein</topology>
    </subcellularLocation>
</comment>
<evidence type="ECO:0000256" key="7">
    <source>
        <dbReference type="RuleBase" id="RU003879"/>
    </source>
</evidence>
<keyword evidence="10" id="KW-1185">Reference proteome</keyword>
<evidence type="ECO:0000313" key="9">
    <source>
        <dbReference type="EMBL" id="WZL77164.1"/>
    </source>
</evidence>
<gene>
    <name evidence="9" type="ORF">QBE54_05470</name>
</gene>
<accession>A0ABZ2YGT2</accession>
<keyword evidence="6 8" id="KW-0472">Membrane</keyword>
<comment type="similarity">
    <text evidence="2 7">Belongs to the ExbD/TolR family.</text>
</comment>
<keyword evidence="7" id="KW-0653">Protein transport</keyword>
<keyword evidence="4 7" id="KW-0812">Transmembrane</keyword>
<organism evidence="9 10">
    <name type="scientific">Thermatribacter velox</name>
    <dbReference type="NCBI Taxonomy" id="3039681"/>
    <lineage>
        <taxon>Bacteria</taxon>
        <taxon>Pseudomonadati</taxon>
        <taxon>Atribacterota</taxon>
        <taxon>Atribacteria</taxon>
        <taxon>Atribacterales</taxon>
        <taxon>Thermatribacteraceae</taxon>
        <taxon>Thermatribacter</taxon>
    </lineage>
</organism>
<dbReference type="Proteomes" id="UP001461341">
    <property type="component" value="Chromosome"/>
</dbReference>
<evidence type="ECO:0000256" key="5">
    <source>
        <dbReference type="ARBA" id="ARBA00022989"/>
    </source>
</evidence>
<dbReference type="Pfam" id="PF02472">
    <property type="entry name" value="ExbD"/>
    <property type="match status" value="1"/>
</dbReference>
<keyword evidence="3" id="KW-1003">Cell membrane</keyword>
<feature type="transmembrane region" description="Helical" evidence="8">
    <location>
        <begin position="12"/>
        <end position="34"/>
    </location>
</feature>
<evidence type="ECO:0000256" key="4">
    <source>
        <dbReference type="ARBA" id="ARBA00022692"/>
    </source>
</evidence>
<dbReference type="Gene3D" id="3.30.420.270">
    <property type="match status" value="1"/>
</dbReference>
<evidence type="ECO:0000256" key="8">
    <source>
        <dbReference type="SAM" id="Phobius"/>
    </source>
</evidence>
<evidence type="ECO:0000256" key="6">
    <source>
        <dbReference type="ARBA" id="ARBA00023136"/>
    </source>
</evidence>
<evidence type="ECO:0000256" key="3">
    <source>
        <dbReference type="ARBA" id="ARBA00022475"/>
    </source>
</evidence>
<dbReference type="InterPro" id="IPR003400">
    <property type="entry name" value="ExbD"/>
</dbReference>
<dbReference type="PANTHER" id="PTHR30558">
    <property type="entry name" value="EXBD MEMBRANE COMPONENT OF PMF-DRIVEN MACROMOLECULE IMPORT SYSTEM"/>
    <property type="match status" value="1"/>
</dbReference>
<name>A0ABZ2YGT2_9BACT</name>
<sequence length="132" mass="14698">MKKKSKPEVNMTPLVDVILQLVIFFMVTTTFISIETGAQVNLPTAEFSQLGEAKTLTVTITEDNRLFINGSFVTWEDFPNLLVVELRKEPGATVVIEADKNVLHGRVVQVMDILKRAGAQKMAIATRPPEKE</sequence>
<protein>
    <submittedName>
        <fullName evidence="9">Biopolymer transporter ExbD</fullName>
    </submittedName>
</protein>
<dbReference type="RefSeq" id="WP_369019330.1">
    <property type="nucleotide sequence ID" value="NZ_CP121689.1"/>
</dbReference>
<dbReference type="EMBL" id="CP121689">
    <property type="protein sequence ID" value="WZL77164.1"/>
    <property type="molecule type" value="Genomic_DNA"/>
</dbReference>
<keyword evidence="5 8" id="KW-1133">Transmembrane helix</keyword>